<feature type="region of interest" description="Disordered" evidence="5">
    <location>
        <begin position="543"/>
        <end position="564"/>
    </location>
</feature>
<keyword evidence="8" id="KW-1185">Reference proteome</keyword>
<keyword evidence="2 4" id="KW-0863">Zinc-finger</keyword>
<sequence>MAKYPLCVTTTEPVNLETNSTLIPLLCLDTSEDMRVIHNSYFSNTFNGIGEAIGLIGFGSCEEVDELEELAPGIIVNPNHSLFEKDQVYKNKYVLTSALKRHSILKHFQFKTTRSSSISKCVEPYVIYTPKDIQRDMLAEYGVRLTYMQAWRAKEAALELVRGDPIQSYAKLPSYFHILEATYPGSHIRLHKSEDDHFLYAFVALFTSIKGWEYCRPIVVVDGTFLKGAYKGTLLTANTLDAAGSILPLAYAIVDSENDASWRWFFEQFRDAFGQRLEMCIVSDRHASIIKAASRVYDEVPHFACMWHLLQNIMKNFRKSQQRVTELFYSMAKTYTMTEFNQCMTIVEKIDKRIKDYLMNIGYNKWSRVHAEVNRTWMMTSNIAESVNSRTRHAKVLTVLHLLEFMRQLVQKWNNNNRSKATFSGFHLGKKYENILRRNKTASEKLRVIETNKYVYTVLDGITQFTVCLHQRTCTCGRFQLDELPCPHALAVLTIKHTCYEKYCSDYYTRKNLLLTYQFQMDPLPDESTWNTPTHVLEEVVLPPHGKRPPARPKNKRHTQLREDEKAKITCSNCGQQNHNRKTCKNVRPYDQE</sequence>
<evidence type="ECO:0000313" key="7">
    <source>
        <dbReference type="EMBL" id="WMV31147.1"/>
    </source>
</evidence>
<dbReference type="Proteomes" id="UP001234989">
    <property type="component" value="Chromosome 5"/>
</dbReference>
<feature type="compositionally biased region" description="Basic residues" evidence="5">
    <location>
        <begin position="545"/>
        <end position="559"/>
    </location>
</feature>
<dbReference type="PANTHER" id="PTHR31973:SF113">
    <property type="entry name" value="PROTEIN FAR1-RELATED SEQUENCE 5-LIKE"/>
    <property type="match status" value="1"/>
</dbReference>
<name>A0AAF0TSC8_SOLVR</name>
<keyword evidence="3" id="KW-0862">Zinc</keyword>
<organism evidence="7 8">
    <name type="scientific">Solanum verrucosum</name>
    <dbReference type="NCBI Taxonomy" id="315347"/>
    <lineage>
        <taxon>Eukaryota</taxon>
        <taxon>Viridiplantae</taxon>
        <taxon>Streptophyta</taxon>
        <taxon>Embryophyta</taxon>
        <taxon>Tracheophyta</taxon>
        <taxon>Spermatophyta</taxon>
        <taxon>Magnoliopsida</taxon>
        <taxon>eudicotyledons</taxon>
        <taxon>Gunneridae</taxon>
        <taxon>Pentapetalae</taxon>
        <taxon>asterids</taxon>
        <taxon>lamiids</taxon>
        <taxon>Solanales</taxon>
        <taxon>Solanaceae</taxon>
        <taxon>Solanoideae</taxon>
        <taxon>Solaneae</taxon>
        <taxon>Solanum</taxon>
    </lineage>
</organism>
<reference evidence="7" key="1">
    <citation type="submission" date="2023-08" db="EMBL/GenBank/DDBJ databases">
        <title>A de novo genome assembly of Solanum verrucosum Schlechtendal, a Mexican diploid species geographically isolated from the other diploid A-genome species in potato relatives.</title>
        <authorList>
            <person name="Hosaka K."/>
        </authorList>
    </citation>
    <scope>NUCLEOTIDE SEQUENCE</scope>
    <source>
        <tissue evidence="7">Young leaves</tissue>
    </source>
</reference>
<dbReference type="InterPro" id="IPR007527">
    <property type="entry name" value="Znf_SWIM"/>
</dbReference>
<dbReference type="PROSITE" id="PS50966">
    <property type="entry name" value="ZF_SWIM"/>
    <property type="match status" value="1"/>
</dbReference>
<evidence type="ECO:0000256" key="1">
    <source>
        <dbReference type="ARBA" id="ARBA00022723"/>
    </source>
</evidence>
<evidence type="ECO:0000256" key="3">
    <source>
        <dbReference type="ARBA" id="ARBA00022833"/>
    </source>
</evidence>
<dbReference type="Pfam" id="PF10551">
    <property type="entry name" value="MULE"/>
    <property type="match status" value="1"/>
</dbReference>
<proteinExistence type="predicted"/>
<keyword evidence="1" id="KW-0479">Metal-binding</keyword>
<feature type="domain" description="SWIM-type" evidence="6">
    <location>
        <begin position="465"/>
        <end position="497"/>
    </location>
</feature>
<evidence type="ECO:0000256" key="2">
    <source>
        <dbReference type="ARBA" id="ARBA00022771"/>
    </source>
</evidence>
<protein>
    <recommendedName>
        <fullName evidence="6">SWIM-type domain-containing protein</fullName>
    </recommendedName>
</protein>
<dbReference type="EMBL" id="CP133616">
    <property type="protein sequence ID" value="WMV31147.1"/>
    <property type="molecule type" value="Genomic_DNA"/>
</dbReference>
<evidence type="ECO:0000256" key="4">
    <source>
        <dbReference type="PROSITE-ProRule" id="PRU00325"/>
    </source>
</evidence>
<dbReference type="SMART" id="SM00575">
    <property type="entry name" value="ZnF_PMZ"/>
    <property type="match status" value="1"/>
</dbReference>
<dbReference type="InterPro" id="IPR006564">
    <property type="entry name" value="Znf_PMZ"/>
</dbReference>
<dbReference type="PANTHER" id="PTHR31973">
    <property type="entry name" value="POLYPROTEIN, PUTATIVE-RELATED"/>
    <property type="match status" value="1"/>
</dbReference>
<dbReference type="GO" id="GO:0008270">
    <property type="term" value="F:zinc ion binding"/>
    <property type="evidence" value="ECO:0007669"/>
    <property type="project" value="UniProtKB-KW"/>
</dbReference>
<dbReference type="AlphaFoldDB" id="A0AAF0TSC8"/>
<evidence type="ECO:0000313" key="8">
    <source>
        <dbReference type="Proteomes" id="UP001234989"/>
    </source>
</evidence>
<accession>A0AAF0TSC8</accession>
<dbReference type="Pfam" id="PF04434">
    <property type="entry name" value="SWIM"/>
    <property type="match status" value="1"/>
</dbReference>
<dbReference type="InterPro" id="IPR018289">
    <property type="entry name" value="MULE_transposase_dom"/>
</dbReference>
<evidence type="ECO:0000259" key="6">
    <source>
        <dbReference type="PROSITE" id="PS50966"/>
    </source>
</evidence>
<gene>
    <name evidence="7" type="ORF">MTR67_024532</name>
</gene>
<evidence type="ECO:0000256" key="5">
    <source>
        <dbReference type="SAM" id="MobiDB-lite"/>
    </source>
</evidence>